<evidence type="ECO:0000256" key="1">
    <source>
        <dbReference type="SAM" id="MobiDB-lite"/>
    </source>
</evidence>
<name>G2XTS6_BOTF4</name>
<feature type="region of interest" description="Disordered" evidence="1">
    <location>
        <begin position="152"/>
        <end position="171"/>
    </location>
</feature>
<evidence type="ECO:0000313" key="2">
    <source>
        <dbReference type="EMBL" id="CCD43896.1"/>
    </source>
</evidence>
<accession>G2XTS6</accession>
<dbReference type="OrthoDB" id="3562187at2759"/>
<dbReference type="HOGENOM" id="CLU_1266691_0_0_1"/>
<dbReference type="EMBL" id="FQ790267">
    <property type="protein sequence ID" value="CCD43896.1"/>
    <property type="molecule type" value="Genomic_DNA"/>
</dbReference>
<gene>
    <name evidence="2" type="ORF">BofuT4_P061060.1</name>
</gene>
<reference evidence="3" key="1">
    <citation type="journal article" date="2011" name="PLoS Genet.">
        <title>Genomic analysis of the necrotrophic fungal pathogens Sclerotinia sclerotiorum and Botrytis cinerea.</title>
        <authorList>
            <person name="Amselem J."/>
            <person name="Cuomo C.A."/>
            <person name="van Kan J.A."/>
            <person name="Viaud M."/>
            <person name="Benito E.P."/>
            <person name="Couloux A."/>
            <person name="Coutinho P.M."/>
            <person name="de Vries R.P."/>
            <person name="Dyer P.S."/>
            <person name="Fillinger S."/>
            <person name="Fournier E."/>
            <person name="Gout L."/>
            <person name="Hahn M."/>
            <person name="Kohn L."/>
            <person name="Lapalu N."/>
            <person name="Plummer K.M."/>
            <person name="Pradier J.M."/>
            <person name="Quevillon E."/>
            <person name="Sharon A."/>
            <person name="Simon A."/>
            <person name="ten Have A."/>
            <person name="Tudzynski B."/>
            <person name="Tudzynski P."/>
            <person name="Wincker P."/>
            <person name="Andrew M."/>
            <person name="Anthouard V."/>
            <person name="Beever R.E."/>
            <person name="Beffa R."/>
            <person name="Benoit I."/>
            <person name="Bouzid O."/>
            <person name="Brault B."/>
            <person name="Chen Z."/>
            <person name="Choquer M."/>
            <person name="Collemare J."/>
            <person name="Cotton P."/>
            <person name="Danchin E.G."/>
            <person name="Da Silva C."/>
            <person name="Gautier A."/>
            <person name="Giraud C."/>
            <person name="Giraud T."/>
            <person name="Gonzalez C."/>
            <person name="Grossetete S."/>
            <person name="Guldener U."/>
            <person name="Henrissat B."/>
            <person name="Howlett B.J."/>
            <person name="Kodira C."/>
            <person name="Kretschmer M."/>
            <person name="Lappartient A."/>
            <person name="Leroch M."/>
            <person name="Levis C."/>
            <person name="Mauceli E."/>
            <person name="Neuveglise C."/>
            <person name="Oeser B."/>
            <person name="Pearson M."/>
            <person name="Poulain J."/>
            <person name="Poussereau N."/>
            <person name="Quesneville H."/>
            <person name="Rascle C."/>
            <person name="Schumacher J."/>
            <person name="Segurens B."/>
            <person name="Sexton A."/>
            <person name="Silva E."/>
            <person name="Sirven C."/>
            <person name="Soanes D.M."/>
            <person name="Talbot N.J."/>
            <person name="Templeton M."/>
            <person name="Yandava C."/>
            <person name="Yarden O."/>
            <person name="Zeng Q."/>
            <person name="Rollins J.A."/>
            <person name="Lebrun M.H."/>
            <person name="Dickman M."/>
        </authorList>
    </citation>
    <scope>NUCLEOTIDE SEQUENCE [LARGE SCALE GENOMIC DNA]</scope>
    <source>
        <strain evidence="3">T4</strain>
    </source>
</reference>
<proteinExistence type="predicted"/>
<evidence type="ECO:0000313" key="3">
    <source>
        <dbReference type="Proteomes" id="UP000008177"/>
    </source>
</evidence>
<organism evidence="2 3">
    <name type="scientific">Botryotinia fuckeliana (strain T4)</name>
    <name type="common">Noble rot fungus</name>
    <name type="synonym">Botrytis cinerea</name>
    <dbReference type="NCBI Taxonomy" id="999810"/>
    <lineage>
        <taxon>Eukaryota</taxon>
        <taxon>Fungi</taxon>
        <taxon>Dikarya</taxon>
        <taxon>Ascomycota</taxon>
        <taxon>Pezizomycotina</taxon>
        <taxon>Leotiomycetes</taxon>
        <taxon>Helotiales</taxon>
        <taxon>Sclerotiniaceae</taxon>
        <taxon>Botrytis</taxon>
    </lineage>
</organism>
<dbReference type="AlphaFoldDB" id="G2XTS6"/>
<protein>
    <submittedName>
        <fullName evidence="2">Uncharacterized protein</fullName>
    </submittedName>
</protein>
<dbReference type="InParanoid" id="G2XTS6"/>
<sequence length="218" mass="24738">MASKEILRRKLRLGVVTSQHPSAKERSMSAAAMIVDSNADDTSPVVWVHNNRLGSGEESNGAIQQSVHWQVFGPQNDLSGPMEVKRWGIVRPVEEFQNRWQYLQITKDFLIGPHADVRPRTYSCDDCSFQIHAVIPPVLKLHNHLWENDGDSLSNSGSEHPHWNDEDPSNEPPIGMKGYALAFHAASFTRKRGPAGHLTRFCRSFMNDDTLSEWRKRQ</sequence>
<dbReference type="Proteomes" id="UP000008177">
    <property type="component" value="Unplaced contigs"/>
</dbReference>